<evidence type="ECO:0000313" key="2">
    <source>
        <dbReference type="EMBL" id="OWL94225.1"/>
    </source>
</evidence>
<comment type="caution">
    <text evidence="2">The sequence shown here is derived from an EMBL/GenBank/DDBJ whole genome shotgun (WGS) entry which is preliminary data.</text>
</comment>
<feature type="chain" id="PRO_5013303809" evidence="1">
    <location>
        <begin position="20"/>
        <end position="176"/>
    </location>
</feature>
<evidence type="ECO:0000313" key="3">
    <source>
        <dbReference type="Proteomes" id="UP000197208"/>
    </source>
</evidence>
<reference evidence="2 3" key="1">
    <citation type="submission" date="2017-05" db="EMBL/GenBank/DDBJ databases">
        <title>De novo genome assembly of Deniococcus indicus strain DR1.</title>
        <authorList>
            <person name="Chauhan D."/>
            <person name="Yennamalli R.M."/>
            <person name="Priyadarshini R."/>
        </authorList>
    </citation>
    <scope>NUCLEOTIDE SEQUENCE [LARGE SCALE GENOMIC DNA]</scope>
    <source>
        <strain evidence="2 3">DR1</strain>
    </source>
</reference>
<dbReference type="EMBL" id="NHMK01000026">
    <property type="protein sequence ID" value="OWL94225.1"/>
    <property type="molecule type" value="Genomic_DNA"/>
</dbReference>
<name>A0A246BG80_9DEIO</name>
<keyword evidence="1" id="KW-0732">Signal</keyword>
<evidence type="ECO:0000256" key="1">
    <source>
        <dbReference type="SAM" id="SignalP"/>
    </source>
</evidence>
<sequence length="176" mass="18682">MKRHLVLAALLTLTPLAHAGSGNAAPRAVTPFGTPKALPANALVRPGQTWVMTGTAAGGERISRELKLSAQAPEWDDGWDFEADKGLFSWQPEDRLIIATDVLTGMTDDTDIHMCLGMVEGSGARGVLLSGDLDTLQSYIPKLDAATDEPRNADEFVQAVRKAGVAAGTCTLTLKR</sequence>
<proteinExistence type="predicted"/>
<accession>A0A246BG80</accession>
<organism evidence="2 3">
    <name type="scientific">Deinococcus indicus</name>
    <dbReference type="NCBI Taxonomy" id="223556"/>
    <lineage>
        <taxon>Bacteria</taxon>
        <taxon>Thermotogati</taxon>
        <taxon>Deinococcota</taxon>
        <taxon>Deinococci</taxon>
        <taxon>Deinococcales</taxon>
        <taxon>Deinococcaceae</taxon>
        <taxon>Deinococcus</taxon>
    </lineage>
</organism>
<dbReference type="AlphaFoldDB" id="A0A246BG80"/>
<dbReference type="RefSeq" id="WP_088249767.1">
    <property type="nucleotide sequence ID" value="NZ_BNAM01000004.1"/>
</dbReference>
<keyword evidence="3" id="KW-1185">Reference proteome</keyword>
<feature type="signal peptide" evidence="1">
    <location>
        <begin position="1"/>
        <end position="19"/>
    </location>
</feature>
<dbReference type="OrthoDB" id="68736at2"/>
<protein>
    <submittedName>
        <fullName evidence="2">Uncharacterized protein</fullName>
    </submittedName>
</protein>
<gene>
    <name evidence="2" type="ORF">CBQ26_16625</name>
</gene>
<dbReference type="Proteomes" id="UP000197208">
    <property type="component" value="Unassembled WGS sequence"/>
</dbReference>